<proteinExistence type="predicted"/>
<organism evidence="11 12">
    <name type="scientific">Octodon degus</name>
    <name type="common">Degu</name>
    <name type="synonym">Sciurus degus</name>
    <dbReference type="NCBI Taxonomy" id="10160"/>
    <lineage>
        <taxon>Eukaryota</taxon>
        <taxon>Metazoa</taxon>
        <taxon>Chordata</taxon>
        <taxon>Craniata</taxon>
        <taxon>Vertebrata</taxon>
        <taxon>Euteleostomi</taxon>
        <taxon>Mammalia</taxon>
        <taxon>Eutheria</taxon>
        <taxon>Euarchontoglires</taxon>
        <taxon>Glires</taxon>
        <taxon>Rodentia</taxon>
        <taxon>Hystricomorpha</taxon>
        <taxon>Octodontidae</taxon>
        <taxon>Octodon</taxon>
    </lineage>
</organism>
<evidence type="ECO:0000256" key="4">
    <source>
        <dbReference type="ARBA" id="ARBA00022664"/>
    </source>
</evidence>
<feature type="region of interest" description="Disordered" evidence="9">
    <location>
        <begin position="135"/>
        <end position="187"/>
    </location>
</feature>
<evidence type="ECO:0000313" key="12">
    <source>
        <dbReference type="RefSeq" id="XP_023574799.1"/>
    </source>
</evidence>
<dbReference type="InterPro" id="IPR035979">
    <property type="entry name" value="RBD_domain_sf"/>
</dbReference>
<dbReference type="CTD" id="23543"/>
<comment type="subcellular location">
    <subcellularLocation>
        <location evidence="2">Cytoplasm</location>
    </subcellularLocation>
    <subcellularLocation>
        <location evidence="1 8">Nucleus</location>
    </subcellularLocation>
</comment>
<dbReference type="InterPro" id="IPR025670">
    <property type="entry name" value="Fox-1_C_dom"/>
</dbReference>
<keyword evidence="7 8" id="KW-0539">Nucleus</keyword>
<evidence type="ECO:0000256" key="3">
    <source>
        <dbReference type="ARBA" id="ARBA00022490"/>
    </source>
</evidence>
<protein>
    <recommendedName>
        <fullName evidence="8">RNA binding protein fox-1 homolog</fullName>
    </recommendedName>
</protein>
<evidence type="ECO:0000256" key="1">
    <source>
        <dbReference type="ARBA" id="ARBA00004123"/>
    </source>
</evidence>
<feature type="compositionally biased region" description="Low complexity" evidence="9">
    <location>
        <begin position="157"/>
        <end position="177"/>
    </location>
</feature>
<reference evidence="12" key="1">
    <citation type="submission" date="2025-08" db="UniProtKB">
        <authorList>
            <consortium name="RefSeq"/>
        </authorList>
    </citation>
    <scope>IDENTIFICATION</scope>
</reference>
<accession>A0A6P6ER45</accession>
<evidence type="ECO:0000256" key="9">
    <source>
        <dbReference type="SAM" id="MobiDB-lite"/>
    </source>
</evidence>
<keyword evidence="11" id="KW-1185">Reference proteome</keyword>
<dbReference type="PANTHER" id="PTHR15597">
    <property type="entry name" value="ATAXIN 2-BINDING PROTEIN 1-RELATED"/>
    <property type="match status" value="1"/>
</dbReference>
<name>A0A6P6ER45_OCTDE</name>
<gene>
    <name evidence="12" type="primary">Rbfox2</name>
</gene>
<dbReference type="GO" id="GO:0000381">
    <property type="term" value="P:regulation of alternative mRNA splicing, via spliceosome"/>
    <property type="evidence" value="ECO:0007669"/>
    <property type="project" value="InterPro"/>
</dbReference>
<dbReference type="GO" id="GO:0003729">
    <property type="term" value="F:mRNA binding"/>
    <property type="evidence" value="ECO:0007669"/>
    <property type="project" value="TreeGrafter"/>
</dbReference>
<feature type="compositionally biased region" description="Polar residues" evidence="9">
    <location>
        <begin position="135"/>
        <end position="153"/>
    </location>
</feature>
<evidence type="ECO:0000256" key="8">
    <source>
        <dbReference type="PIRNR" id="PIRNR037932"/>
    </source>
</evidence>
<dbReference type="GO" id="GO:0005634">
    <property type="term" value="C:nucleus"/>
    <property type="evidence" value="ECO:0007669"/>
    <property type="project" value="UniProtKB-SubCell"/>
</dbReference>
<keyword evidence="4 8" id="KW-0507">mRNA processing</keyword>
<dbReference type="PANTHER" id="PTHR15597:SF31">
    <property type="entry name" value="RNA BINDING PROTEIN FOX-1 HOMOLOG 2"/>
    <property type="match status" value="1"/>
</dbReference>
<evidence type="ECO:0000256" key="2">
    <source>
        <dbReference type="ARBA" id="ARBA00004496"/>
    </source>
</evidence>
<dbReference type="RefSeq" id="XP_023574799.1">
    <property type="nucleotide sequence ID" value="XM_023719031.1"/>
</dbReference>
<dbReference type="AlphaFoldDB" id="A0A6P6ER45"/>
<dbReference type="Gene3D" id="3.30.70.330">
    <property type="match status" value="1"/>
</dbReference>
<evidence type="ECO:0000313" key="11">
    <source>
        <dbReference type="Proteomes" id="UP000515203"/>
    </source>
</evidence>
<dbReference type="InterPro" id="IPR000504">
    <property type="entry name" value="RRM_dom"/>
</dbReference>
<dbReference type="InterPro" id="IPR047131">
    <property type="entry name" value="RBFOX1-like"/>
</dbReference>
<evidence type="ECO:0000256" key="6">
    <source>
        <dbReference type="ARBA" id="ARBA00023187"/>
    </source>
</evidence>
<keyword evidence="3" id="KW-0963">Cytoplasm</keyword>
<comment type="function">
    <text evidence="8">RNA-binding protein that regulates alternative splicing events.</text>
</comment>
<dbReference type="PIRSF" id="PIRSF037932">
    <property type="entry name" value="Ataxin_2_bd_A2BP"/>
    <property type="match status" value="1"/>
</dbReference>
<keyword evidence="5 8" id="KW-0694">RNA-binding</keyword>
<feature type="region of interest" description="Disordered" evidence="9">
    <location>
        <begin position="1"/>
        <end position="120"/>
    </location>
</feature>
<dbReference type="SUPFAM" id="SSF54928">
    <property type="entry name" value="RNA-binding domain, RBD"/>
    <property type="match status" value="1"/>
</dbReference>
<dbReference type="GeneID" id="101574259"/>
<feature type="compositionally biased region" description="Polar residues" evidence="9">
    <location>
        <begin position="78"/>
        <end position="88"/>
    </location>
</feature>
<dbReference type="PROSITE" id="PS50102">
    <property type="entry name" value="RRM"/>
    <property type="match status" value="1"/>
</dbReference>
<dbReference type="GO" id="GO:0007399">
    <property type="term" value="P:nervous system development"/>
    <property type="evidence" value="ECO:0007669"/>
    <property type="project" value="InterPro"/>
</dbReference>
<dbReference type="GO" id="GO:0008380">
    <property type="term" value="P:RNA splicing"/>
    <property type="evidence" value="ECO:0007669"/>
    <property type="project" value="UniProtKB-KW"/>
</dbReference>
<dbReference type="InterPro" id="IPR017325">
    <property type="entry name" value="RBFOX1-3"/>
</dbReference>
<feature type="domain" description="RRM" evidence="10">
    <location>
        <begin position="181"/>
        <end position="218"/>
    </location>
</feature>
<dbReference type="Pfam" id="PF12414">
    <property type="entry name" value="Fox-1_C"/>
    <property type="match status" value="1"/>
</dbReference>
<keyword evidence="6 8" id="KW-0508">mRNA splicing</keyword>
<evidence type="ECO:0000256" key="7">
    <source>
        <dbReference type="ARBA" id="ARBA00023242"/>
    </source>
</evidence>
<dbReference type="GO" id="GO:0005737">
    <property type="term" value="C:cytoplasm"/>
    <property type="evidence" value="ECO:0007669"/>
    <property type="project" value="UniProtKB-SubCell"/>
</dbReference>
<dbReference type="Proteomes" id="UP000515203">
    <property type="component" value="Unplaced"/>
</dbReference>
<dbReference type="FunFam" id="3.30.70.330:FF:001438">
    <property type="entry name" value="RNA-binding protein fox-1 homolog 2"/>
    <property type="match status" value="1"/>
</dbReference>
<dbReference type="GO" id="GO:0006397">
    <property type="term" value="P:mRNA processing"/>
    <property type="evidence" value="ECO:0007669"/>
    <property type="project" value="UniProtKB-KW"/>
</dbReference>
<evidence type="ECO:0000256" key="5">
    <source>
        <dbReference type="ARBA" id="ARBA00022884"/>
    </source>
</evidence>
<sequence>MAEGAQPQQPPQLGPGAAARGMKRESELELPVPGAGGDGDEPGLSKRPRTEEATADGGGGMQNEPLTPGYHGFPGRDSQGNQEPTTSPEAMVQPFTTIPFPPPPQNGIPAEYGVPHTQDYAGQTSEHNLTLYGSTQAHGEQSSNSPSTQNGSLPTEGGAQTDGQQSQTQSSENSESKSTPKRLHVSNIPFRFRDPDLRQMFGQFGKILDVEIIFNERGSKVNNATARVMTNKKMVTPYANGWKLSPVVGAVYGPELYAASSFQADVSLGNDAAVPLSGRGGINTYIPLISLPLVPGFPYPTAATTAAAFRGAHLRGRGRTVYGAVRAVPPTAIPAYPGVVYQDGFYGADLYIESANCFRSNRVDMQPTDTHSLLQQLQPQLLQPPPPRTATVMAGCTQLTPTMPLPLPLAMELALWRVYTEVATADLPPTEVT</sequence>
<evidence type="ECO:0000259" key="10">
    <source>
        <dbReference type="PROSITE" id="PS50102"/>
    </source>
</evidence>
<dbReference type="InterPro" id="IPR012677">
    <property type="entry name" value="Nucleotide-bd_a/b_plait_sf"/>
</dbReference>